<sequence length="94" mass="10362">MTMAVAPIWEKDPDAALDWVWDWSEWLASGETIVTSAFTVSAGLDLDSHSFNSNSATAWLSGGTPGTPYLVSNRITTSEDRTDERSITIRVKNR</sequence>
<reference evidence="1 2" key="1">
    <citation type="submission" date="2018-05" db="EMBL/GenBank/DDBJ databases">
        <title>Streptomyces venezuelae.</title>
        <authorList>
            <person name="Kim W."/>
            <person name="Lee N."/>
            <person name="Cho B.-K."/>
        </authorList>
    </citation>
    <scope>NUCLEOTIDE SEQUENCE [LARGE SCALE GENOMIC DNA]</scope>
    <source>
        <strain evidence="1 2">ATCC 14585</strain>
    </source>
</reference>
<dbReference type="AlphaFoldDB" id="A0A5P2CQR9"/>
<proteinExistence type="predicted"/>
<accession>A0A5P2CQR9</accession>
<dbReference type="Pfam" id="PF23148">
    <property type="entry name" value="Gp77"/>
    <property type="match status" value="1"/>
</dbReference>
<evidence type="ECO:0000313" key="1">
    <source>
        <dbReference type="EMBL" id="QES45246.1"/>
    </source>
</evidence>
<evidence type="ECO:0000313" key="2">
    <source>
        <dbReference type="Proteomes" id="UP000324015"/>
    </source>
</evidence>
<dbReference type="Proteomes" id="UP000324015">
    <property type="component" value="Chromosome"/>
</dbReference>
<name>A0A5P2CQR9_STRVZ</name>
<dbReference type="EMBL" id="CP029191">
    <property type="protein sequence ID" value="QES45246.1"/>
    <property type="molecule type" value="Genomic_DNA"/>
</dbReference>
<organism evidence="1 2">
    <name type="scientific">Streptomyces venezuelae</name>
    <dbReference type="NCBI Taxonomy" id="54571"/>
    <lineage>
        <taxon>Bacteria</taxon>
        <taxon>Bacillati</taxon>
        <taxon>Actinomycetota</taxon>
        <taxon>Actinomycetes</taxon>
        <taxon>Kitasatosporales</taxon>
        <taxon>Streptomycetaceae</taxon>
        <taxon>Streptomyces</taxon>
    </lineage>
</organism>
<protein>
    <submittedName>
        <fullName evidence="1">Uncharacterized protein</fullName>
    </submittedName>
</protein>
<dbReference type="InterPro" id="IPR056928">
    <property type="entry name" value="Gp77-like"/>
</dbReference>
<gene>
    <name evidence="1" type="ORF">DEJ49_33445</name>
</gene>